<dbReference type="EMBL" id="DWXX01000063">
    <property type="protein sequence ID" value="HJB58711.1"/>
    <property type="molecule type" value="Genomic_DNA"/>
</dbReference>
<dbReference type="Proteomes" id="UP000824211">
    <property type="component" value="Unassembled WGS sequence"/>
</dbReference>
<comment type="caution">
    <text evidence="3">The sequence shown here is derived from an EMBL/GenBank/DDBJ whole genome shotgun (WGS) entry which is preliminary data.</text>
</comment>
<evidence type="ECO:0000256" key="1">
    <source>
        <dbReference type="SAM" id="MobiDB-lite"/>
    </source>
</evidence>
<reference evidence="3" key="2">
    <citation type="submission" date="2021-04" db="EMBL/GenBank/DDBJ databases">
        <authorList>
            <person name="Gilroy R."/>
        </authorList>
    </citation>
    <scope>NUCLEOTIDE SEQUENCE</scope>
    <source>
        <strain evidence="3">ChiHjej9B8-13557</strain>
    </source>
</reference>
<keyword evidence="2" id="KW-0812">Transmembrane</keyword>
<evidence type="ECO:0000313" key="3">
    <source>
        <dbReference type="EMBL" id="HJB58711.1"/>
    </source>
</evidence>
<keyword evidence="2" id="KW-0472">Membrane</keyword>
<dbReference type="AlphaFoldDB" id="A0A9D2S7E3"/>
<reference evidence="3" key="1">
    <citation type="journal article" date="2021" name="PeerJ">
        <title>Extensive microbial diversity within the chicken gut microbiome revealed by metagenomics and culture.</title>
        <authorList>
            <person name="Gilroy R."/>
            <person name="Ravi A."/>
            <person name="Getino M."/>
            <person name="Pursley I."/>
            <person name="Horton D.L."/>
            <person name="Alikhan N.F."/>
            <person name="Baker D."/>
            <person name="Gharbi K."/>
            <person name="Hall N."/>
            <person name="Watson M."/>
            <person name="Adriaenssens E.M."/>
            <person name="Foster-Nyarko E."/>
            <person name="Jarju S."/>
            <person name="Secka A."/>
            <person name="Antonio M."/>
            <person name="Oren A."/>
            <person name="Chaudhuri R.R."/>
            <person name="La Ragione R."/>
            <person name="Hildebrand F."/>
            <person name="Pallen M.J."/>
        </authorList>
    </citation>
    <scope>NUCLEOTIDE SEQUENCE</scope>
    <source>
        <strain evidence="3">ChiHjej9B8-13557</strain>
    </source>
</reference>
<evidence type="ECO:0000256" key="2">
    <source>
        <dbReference type="SAM" id="Phobius"/>
    </source>
</evidence>
<feature type="region of interest" description="Disordered" evidence="1">
    <location>
        <begin position="34"/>
        <end position="60"/>
    </location>
</feature>
<feature type="transmembrane region" description="Helical" evidence="2">
    <location>
        <begin position="82"/>
        <end position="107"/>
    </location>
</feature>
<keyword evidence="2" id="KW-1133">Transmembrane helix</keyword>
<name>A0A9D2S7E3_9FIRM</name>
<evidence type="ECO:0000313" key="4">
    <source>
        <dbReference type="Proteomes" id="UP000824211"/>
    </source>
</evidence>
<sequence length="108" mass="11755">MPEHLPEHLTEQQAAAREAELAAREAALEAREAELAAREAEAGQSPRPGGKGGFLNNGDPGFKNSKEKIYDHFPLSVHQMDILIAVVVALIVLFVFLGVNQISFFGLF</sequence>
<organism evidence="3 4">
    <name type="scientific">Candidatus Faecalibacterium faecipullorum</name>
    <dbReference type="NCBI Taxonomy" id="2838578"/>
    <lineage>
        <taxon>Bacteria</taxon>
        <taxon>Bacillati</taxon>
        <taxon>Bacillota</taxon>
        <taxon>Clostridia</taxon>
        <taxon>Eubacteriales</taxon>
        <taxon>Oscillospiraceae</taxon>
        <taxon>Faecalibacterium</taxon>
    </lineage>
</organism>
<accession>A0A9D2S7E3</accession>
<proteinExistence type="predicted"/>
<protein>
    <submittedName>
        <fullName evidence="3">Uncharacterized protein</fullName>
    </submittedName>
</protein>
<gene>
    <name evidence="3" type="ORF">H9771_03470</name>
</gene>